<name>V5C513_9GAMM</name>
<dbReference type="AlphaFoldDB" id="V5C513"/>
<evidence type="ECO:0000313" key="2">
    <source>
        <dbReference type="Proteomes" id="UP000017842"/>
    </source>
</evidence>
<keyword evidence="2" id="KW-1185">Reference proteome</keyword>
<gene>
    <name evidence="1" type="ORF">MGMO_17c00120</name>
</gene>
<accession>V5C513</accession>
<comment type="caution">
    <text evidence="1">The sequence shown here is derived from an EMBL/GenBank/DDBJ whole genome shotgun (WGS) entry which is preliminary data.</text>
</comment>
<proteinExistence type="predicted"/>
<organism evidence="1 2">
    <name type="scientific">Methyloglobulus morosus KoM1</name>
    <dbReference type="NCBI Taxonomy" id="1116472"/>
    <lineage>
        <taxon>Bacteria</taxon>
        <taxon>Pseudomonadati</taxon>
        <taxon>Pseudomonadota</taxon>
        <taxon>Gammaproteobacteria</taxon>
        <taxon>Methylococcales</taxon>
        <taxon>Methylococcaceae</taxon>
        <taxon>Methyloglobulus</taxon>
    </lineage>
</organism>
<evidence type="ECO:0000313" key="1">
    <source>
        <dbReference type="EMBL" id="ESS73547.1"/>
    </source>
</evidence>
<reference evidence="1 2" key="1">
    <citation type="journal article" date="2013" name="Genome Announc.">
        <title>Draft Genome Sequence of the Methanotrophic Gammaproteobacterium Methyloglobulus morosus DSM 22980 Strain KoM1.</title>
        <authorList>
            <person name="Poehlein A."/>
            <person name="Deutzmann J.S."/>
            <person name="Daniel R."/>
            <person name="Simeonova D.D."/>
        </authorList>
    </citation>
    <scope>NUCLEOTIDE SEQUENCE [LARGE SCALE GENOMIC DNA]</scope>
    <source>
        <strain evidence="1 2">KoM1</strain>
    </source>
</reference>
<dbReference type="Proteomes" id="UP000017842">
    <property type="component" value="Unassembled WGS sequence"/>
</dbReference>
<dbReference type="EMBL" id="AYLO01000017">
    <property type="protein sequence ID" value="ESS73547.1"/>
    <property type="molecule type" value="Genomic_DNA"/>
</dbReference>
<dbReference type="STRING" id="1116472.MGMO_17c00120"/>
<dbReference type="RefSeq" id="WP_023493487.1">
    <property type="nucleotide sequence ID" value="NZ_AYLO01000017.1"/>
</dbReference>
<protein>
    <submittedName>
        <fullName evidence="1">Uncharacterized protein</fullName>
    </submittedName>
</protein>
<sequence>MADYAAPKGQSKRIGRACCTAIPPYNLIRLTALAQQDVFGNT</sequence>